<sequence>MSQNFLKGFEIDRAKLEEKFGYYPTIEDPQNMRYDKRIIGLLPRTSYKYIGAGLEEDDDVCLVVVMADGRDKEELEKMDMPFCEKMLAQAAKSVLTPGVWPSWD</sequence>
<dbReference type="EMBL" id="KN818270">
    <property type="protein sequence ID" value="KIL62511.1"/>
    <property type="molecule type" value="Genomic_DNA"/>
</dbReference>
<accession>A0A0C2X075</accession>
<dbReference type="InParanoid" id="A0A0C2X075"/>
<keyword evidence="2" id="KW-1185">Reference proteome</keyword>
<name>A0A0C2X075_AMAMK</name>
<dbReference type="Proteomes" id="UP000054549">
    <property type="component" value="Unassembled WGS sequence"/>
</dbReference>
<organism evidence="1 2">
    <name type="scientific">Amanita muscaria (strain Koide BX008)</name>
    <dbReference type="NCBI Taxonomy" id="946122"/>
    <lineage>
        <taxon>Eukaryota</taxon>
        <taxon>Fungi</taxon>
        <taxon>Dikarya</taxon>
        <taxon>Basidiomycota</taxon>
        <taxon>Agaricomycotina</taxon>
        <taxon>Agaricomycetes</taxon>
        <taxon>Agaricomycetidae</taxon>
        <taxon>Agaricales</taxon>
        <taxon>Pluteineae</taxon>
        <taxon>Amanitaceae</taxon>
        <taxon>Amanita</taxon>
    </lineage>
</organism>
<protein>
    <submittedName>
        <fullName evidence="1">Uncharacterized protein</fullName>
    </submittedName>
</protein>
<reference evidence="1 2" key="1">
    <citation type="submission" date="2014-04" db="EMBL/GenBank/DDBJ databases">
        <title>Evolutionary Origins and Diversification of the Mycorrhizal Mutualists.</title>
        <authorList>
            <consortium name="DOE Joint Genome Institute"/>
            <consortium name="Mycorrhizal Genomics Consortium"/>
            <person name="Kohler A."/>
            <person name="Kuo A."/>
            <person name="Nagy L.G."/>
            <person name="Floudas D."/>
            <person name="Copeland A."/>
            <person name="Barry K.W."/>
            <person name="Cichocki N."/>
            <person name="Veneault-Fourrey C."/>
            <person name="LaButti K."/>
            <person name="Lindquist E.A."/>
            <person name="Lipzen A."/>
            <person name="Lundell T."/>
            <person name="Morin E."/>
            <person name="Murat C."/>
            <person name="Riley R."/>
            <person name="Ohm R."/>
            <person name="Sun H."/>
            <person name="Tunlid A."/>
            <person name="Henrissat B."/>
            <person name="Grigoriev I.V."/>
            <person name="Hibbett D.S."/>
            <person name="Martin F."/>
        </authorList>
    </citation>
    <scope>NUCLEOTIDE SEQUENCE [LARGE SCALE GENOMIC DNA]</scope>
    <source>
        <strain evidence="1 2">Koide BX008</strain>
    </source>
</reference>
<dbReference type="HOGENOM" id="CLU_156702_0_0_1"/>
<dbReference type="AlphaFoldDB" id="A0A0C2X075"/>
<proteinExistence type="predicted"/>
<dbReference type="OrthoDB" id="3254719at2759"/>
<gene>
    <name evidence="1" type="ORF">M378DRAFT_165714</name>
</gene>
<evidence type="ECO:0000313" key="1">
    <source>
        <dbReference type="EMBL" id="KIL62511.1"/>
    </source>
</evidence>
<evidence type="ECO:0000313" key="2">
    <source>
        <dbReference type="Proteomes" id="UP000054549"/>
    </source>
</evidence>